<evidence type="ECO:0000256" key="1">
    <source>
        <dbReference type="SAM" id="MobiDB-lite"/>
    </source>
</evidence>
<organism evidence="3 4">
    <name type="scientific">Alitiscatomonas aceti</name>
    <dbReference type="NCBI Taxonomy" id="2981724"/>
    <lineage>
        <taxon>Bacteria</taxon>
        <taxon>Bacillati</taxon>
        <taxon>Bacillota</taxon>
        <taxon>Clostridia</taxon>
        <taxon>Lachnospirales</taxon>
        <taxon>Lachnospiraceae</taxon>
        <taxon>Alitiscatomonas</taxon>
    </lineage>
</organism>
<dbReference type="EMBL" id="JAOQJF010000004">
    <property type="protein sequence ID" value="MCU6798865.1"/>
    <property type="molecule type" value="Genomic_DNA"/>
</dbReference>
<sequence length="230" mass="25587">MIVYKGMRGNMTCTMGKGIYQYEVGKTYREEQSKAANTGFHSVENPLYVLHWYGTGDSRYFMCEAGGSIDEAKEDNKIASTELTILKELTIKELAGHGMMWMVNHPSRAWEHDICCCQVRKDQAEMKLKGGVAIARGENPRVRGVAGAVLGLIREEEGVITGARLLEVTGGVRPWTWYVLDGDTPREEKETGKHEEEIGHAAEANMAEGSELEKPDHSPEGRRYPDPGLV</sequence>
<dbReference type="Proteomes" id="UP001652395">
    <property type="component" value="Unassembled WGS sequence"/>
</dbReference>
<dbReference type="Pfam" id="PF24703">
    <property type="entry name" value="DUF7666"/>
    <property type="match status" value="1"/>
</dbReference>
<gene>
    <name evidence="3" type="ORF">OCV69_02765</name>
</gene>
<reference evidence="3 4" key="1">
    <citation type="journal article" date="2021" name="ISME Commun">
        <title>Automated analysis of genomic sequences facilitates high-throughput and comprehensive description of bacteria.</title>
        <authorList>
            <person name="Hitch T.C.A."/>
        </authorList>
    </citation>
    <scope>NUCLEOTIDE SEQUENCE [LARGE SCALE GENOMIC DNA]</scope>
    <source>
        <strain evidence="4">f_CCE</strain>
    </source>
</reference>
<proteinExistence type="predicted"/>
<protein>
    <recommendedName>
        <fullName evidence="2">DUF7666 domain-containing protein</fullName>
    </recommendedName>
</protein>
<feature type="domain" description="DUF7666" evidence="2">
    <location>
        <begin position="1"/>
        <end position="95"/>
    </location>
</feature>
<dbReference type="InterPro" id="IPR056083">
    <property type="entry name" value="DUF7666"/>
</dbReference>
<keyword evidence="4" id="KW-1185">Reference proteome</keyword>
<accession>A0ABT2UW64</accession>
<name>A0ABT2UW64_9FIRM</name>
<feature type="compositionally biased region" description="Basic and acidic residues" evidence="1">
    <location>
        <begin position="211"/>
        <end position="230"/>
    </location>
</feature>
<dbReference type="RefSeq" id="WP_262562954.1">
    <property type="nucleotide sequence ID" value="NZ_JAOQJF010000004.1"/>
</dbReference>
<evidence type="ECO:0000313" key="4">
    <source>
        <dbReference type="Proteomes" id="UP001652395"/>
    </source>
</evidence>
<comment type="caution">
    <text evidence="3">The sequence shown here is derived from an EMBL/GenBank/DDBJ whole genome shotgun (WGS) entry which is preliminary data.</text>
</comment>
<feature type="region of interest" description="Disordered" evidence="1">
    <location>
        <begin position="183"/>
        <end position="230"/>
    </location>
</feature>
<evidence type="ECO:0000259" key="2">
    <source>
        <dbReference type="Pfam" id="PF24703"/>
    </source>
</evidence>
<evidence type="ECO:0000313" key="3">
    <source>
        <dbReference type="EMBL" id="MCU6798865.1"/>
    </source>
</evidence>
<feature type="compositionally biased region" description="Basic and acidic residues" evidence="1">
    <location>
        <begin position="183"/>
        <end position="200"/>
    </location>
</feature>